<dbReference type="PANTHER" id="PTHR32309">
    <property type="entry name" value="TYROSINE-PROTEIN KINASE"/>
    <property type="match status" value="1"/>
</dbReference>
<evidence type="ECO:0000313" key="3">
    <source>
        <dbReference type="EMBL" id="KLV00289.1"/>
    </source>
</evidence>
<accession>A0A0J1GLH4</accession>
<keyword evidence="2" id="KW-0812">Transmembrane</keyword>
<keyword evidence="1" id="KW-0175">Coiled coil</keyword>
<proteinExistence type="predicted"/>
<evidence type="ECO:0000256" key="1">
    <source>
        <dbReference type="SAM" id="Coils"/>
    </source>
</evidence>
<evidence type="ECO:0000256" key="2">
    <source>
        <dbReference type="SAM" id="Phobius"/>
    </source>
</evidence>
<keyword evidence="2" id="KW-1133">Transmembrane helix</keyword>
<gene>
    <name evidence="3" type="ORF">ABT58_13030</name>
</gene>
<dbReference type="RefSeq" id="WP_047874862.1">
    <property type="nucleotide sequence ID" value="NZ_BMYC01000003.1"/>
</dbReference>
<feature type="transmembrane region" description="Helical" evidence="2">
    <location>
        <begin position="431"/>
        <end position="456"/>
    </location>
</feature>
<protein>
    <submittedName>
        <fullName evidence="3">Lipopolysaccharide biosynthesis protein</fullName>
    </submittedName>
</protein>
<name>A0A0J1GLH4_9GAMM</name>
<dbReference type="GO" id="GO:0005886">
    <property type="term" value="C:plasma membrane"/>
    <property type="evidence" value="ECO:0007669"/>
    <property type="project" value="TreeGrafter"/>
</dbReference>
<dbReference type="GO" id="GO:0004713">
    <property type="term" value="F:protein tyrosine kinase activity"/>
    <property type="evidence" value="ECO:0007669"/>
    <property type="project" value="TreeGrafter"/>
</dbReference>
<dbReference type="PATRIC" id="fig|754436.4.peg.2773"/>
<dbReference type="AlphaFoldDB" id="A0A0J1GLH4"/>
<dbReference type="EMBL" id="LDOV01000023">
    <property type="protein sequence ID" value="KLV00289.1"/>
    <property type="molecule type" value="Genomic_DNA"/>
</dbReference>
<dbReference type="OrthoDB" id="5580984at2"/>
<dbReference type="Proteomes" id="UP000036426">
    <property type="component" value="Unassembled WGS sequence"/>
</dbReference>
<feature type="coiled-coil region" evidence="1">
    <location>
        <begin position="262"/>
        <end position="296"/>
    </location>
</feature>
<keyword evidence="2" id="KW-0472">Membrane</keyword>
<organism evidence="3 4">
    <name type="scientific">Photobacterium aphoticum</name>
    <dbReference type="NCBI Taxonomy" id="754436"/>
    <lineage>
        <taxon>Bacteria</taxon>
        <taxon>Pseudomonadati</taxon>
        <taxon>Pseudomonadota</taxon>
        <taxon>Gammaproteobacteria</taxon>
        <taxon>Vibrionales</taxon>
        <taxon>Vibrionaceae</taxon>
        <taxon>Photobacterium</taxon>
    </lineage>
</organism>
<dbReference type="InterPro" id="IPR050445">
    <property type="entry name" value="Bact_polysacc_biosynth/exp"/>
</dbReference>
<dbReference type="PANTHER" id="PTHR32309:SF13">
    <property type="entry name" value="FERRIC ENTEROBACTIN TRANSPORT PROTEIN FEPE"/>
    <property type="match status" value="1"/>
</dbReference>
<evidence type="ECO:0000313" key="4">
    <source>
        <dbReference type="Proteomes" id="UP000036426"/>
    </source>
</evidence>
<keyword evidence="4" id="KW-1185">Reference proteome</keyword>
<reference evidence="3 4" key="1">
    <citation type="submission" date="2015-05" db="EMBL/GenBank/DDBJ databases">
        <title>Photobacterium galathea sp. nov.</title>
        <authorList>
            <person name="Machado H."/>
            <person name="Gram L."/>
        </authorList>
    </citation>
    <scope>NUCLEOTIDE SEQUENCE [LARGE SCALE GENOMIC DNA]</scope>
    <source>
        <strain evidence="3 4">DSM 25995</strain>
    </source>
</reference>
<sequence length="460" mass="52376">MTTQTVEQRFQALRQTLTPAEFTCIEFLIAKAEQVEAEDPELSARILVRVANLKKQLMSGEEQVASSKPNAENQNKEEQKPNNMFSELLSIFNFPLFNFFTCNPFIALVVIPTLIFTLYQSFWASERYVSRAQVIVQQPDGMATMDASMAVLTGLGVSNTGVADTELVKAYILSNDMLKYLEEKLDIVSHFSQSNIDWFSRIDEQESWETVYEYYLNRLDIYIDSNSNIVHVETQAFDPEFANRLTQTIVERSEWYINSIGHQLANEQLAFIQKEHANIEHKLQQAQTKLLRFQQQYNLLDPTAEGAAMQQITYGLEEQISAKEAELKSLTAMMSSSAPQVVTVKNTLAALQSQLNKERAKLSDTKNSTISVSEILNQYTDLKVKMELALQAYTSSQISLEKSRIEAYRQLKYLIVVEAATKPHDAKYPDVFYNITLFGVLATMLFVIGRIVLLTIQELK</sequence>
<feature type="transmembrane region" description="Helical" evidence="2">
    <location>
        <begin position="96"/>
        <end position="119"/>
    </location>
</feature>
<feature type="coiled-coil region" evidence="1">
    <location>
        <begin position="341"/>
        <end position="368"/>
    </location>
</feature>
<comment type="caution">
    <text evidence="3">The sequence shown here is derived from an EMBL/GenBank/DDBJ whole genome shotgun (WGS) entry which is preliminary data.</text>
</comment>